<protein>
    <submittedName>
        <fullName evidence="2">Uridine kinase</fullName>
    </submittedName>
</protein>
<dbReference type="RefSeq" id="WP_099437462.1">
    <property type="nucleotide sequence ID" value="NZ_CP024091.1"/>
</dbReference>
<dbReference type="InterPro" id="IPR006083">
    <property type="entry name" value="PRK/URK"/>
</dbReference>
<evidence type="ECO:0000259" key="1">
    <source>
        <dbReference type="Pfam" id="PF00485"/>
    </source>
</evidence>
<sequence length="217" mass="25149">MNNNKPFIIGIAGGSGSGKTFFLNCFLHHFKNDEITLISQDDYYIPAGEMTQEENKLYNFDLPSTIDDQQFLFDIKKLLKGEVVYKKEYNFNNPLAVTKILEINPAPIIIVEGLFILHFKEIAALLDYTIFIEAEESVALDRRIKRDGIERGYPEEDVLYKWHNHVVPAYKEFLLPYKGQCDQVVVNNNDIPDDIIKITEEISVDLKEKYCKYKQAE</sequence>
<dbReference type="PRINTS" id="PR00988">
    <property type="entry name" value="URIDINKINASE"/>
</dbReference>
<reference evidence="2 3" key="1">
    <citation type="submission" date="2017-10" db="EMBL/GenBank/DDBJ databases">
        <title>Whole genome of Pedobacter ginsengisoli T01R-27 isolated from tomato rhizosphere.</title>
        <authorList>
            <person name="Weon H.-Y."/>
            <person name="Lee S.A."/>
            <person name="Sang M.K."/>
            <person name="Song J."/>
        </authorList>
    </citation>
    <scope>NUCLEOTIDE SEQUENCE [LARGE SCALE GENOMIC DNA]</scope>
    <source>
        <strain evidence="2 3">T01R-27</strain>
    </source>
</reference>
<evidence type="ECO:0000313" key="2">
    <source>
        <dbReference type="EMBL" id="ATP55514.1"/>
    </source>
</evidence>
<keyword evidence="2" id="KW-0808">Transferase</keyword>
<dbReference type="InterPro" id="IPR027417">
    <property type="entry name" value="P-loop_NTPase"/>
</dbReference>
<feature type="domain" description="Phosphoribulokinase/uridine kinase" evidence="1">
    <location>
        <begin position="8"/>
        <end position="185"/>
    </location>
</feature>
<organism evidence="2 3">
    <name type="scientific">Pedobacter ginsengisoli</name>
    <dbReference type="NCBI Taxonomy" id="363852"/>
    <lineage>
        <taxon>Bacteria</taxon>
        <taxon>Pseudomonadati</taxon>
        <taxon>Bacteroidota</taxon>
        <taxon>Sphingobacteriia</taxon>
        <taxon>Sphingobacteriales</taxon>
        <taxon>Sphingobacteriaceae</taxon>
        <taxon>Pedobacter</taxon>
    </lineage>
</organism>
<dbReference type="AlphaFoldDB" id="A0A2D1U1X4"/>
<evidence type="ECO:0000313" key="3">
    <source>
        <dbReference type="Proteomes" id="UP000223749"/>
    </source>
</evidence>
<dbReference type="Pfam" id="PF00485">
    <property type="entry name" value="PRK"/>
    <property type="match status" value="1"/>
</dbReference>
<dbReference type="EMBL" id="CP024091">
    <property type="protein sequence ID" value="ATP55514.1"/>
    <property type="molecule type" value="Genomic_DNA"/>
</dbReference>
<dbReference type="Gene3D" id="3.40.50.300">
    <property type="entry name" value="P-loop containing nucleotide triphosphate hydrolases"/>
    <property type="match status" value="1"/>
</dbReference>
<dbReference type="GO" id="GO:0005524">
    <property type="term" value="F:ATP binding"/>
    <property type="evidence" value="ECO:0007669"/>
    <property type="project" value="InterPro"/>
</dbReference>
<keyword evidence="3" id="KW-1185">Reference proteome</keyword>
<name>A0A2D1U1X4_9SPHI</name>
<dbReference type="GO" id="GO:0016301">
    <property type="term" value="F:kinase activity"/>
    <property type="evidence" value="ECO:0007669"/>
    <property type="project" value="UniProtKB-KW"/>
</dbReference>
<keyword evidence="2" id="KW-0418">Kinase</keyword>
<dbReference type="OrthoDB" id="9777642at2"/>
<dbReference type="SUPFAM" id="SSF52540">
    <property type="entry name" value="P-loop containing nucleoside triphosphate hydrolases"/>
    <property type="match status" value="1"/>
</dbReference>
<dbReference type="Proteomes" id="UP000223749">
    <property type="component" value="Chromosome"/>
</dbReference>
<proteinExistence type="predicted"/>
<gene>
    <name evidence="2" type="ORF">CPT03_03065</name>
</gene>
<dbReference type="PANTHER" id="PTHR10285">
    <property type="entry name" value="URIDINE KINASE"/>
    <property type="match status" value="1"/>
</dbReference>
<accession>A0A2D1U1X4</accession>
<dbReference type="KEGG" id="pgs:CPT03_03065"/>